<evidence type="ECO:0000313" key="4">
    <source>
        <dbReference type="Proteomes" id="UP000466535"/>
    </source>
</evidence>
<dbReference type="Proteomes" id="UP000466535">
    <property type="component" value="Unassembled WGS sequence"/>
</dbReference>
<sequence length="264" mass="29147">MITTHIDDAQQRVTAEQDALAQKASGVEQFIERVEGISPDSTTASAEVMTGAQGVTAATQVRSGNSTTEGCAEVREAFAETIRPHSVAEGESEPLLETISAELTESVAAALAPGANTPLSPGLKRAILSEAESRTTEIEVMRRTLDSEAARLDEAAETVEEITDWITEADRTPLSELDFETLQRRHERLAEYREQCDRLAADRQAFLRETTSKAVETGVRHEHIIPQLYEDFPVEYPVLSTAGRLEETCRECQRAVRDHLVRRV</sequence>
<keyword evidence="4" id="KW-1185">Reference proteome</keyword>
<organism evidence="3 4">
    <name type="scientific">Halovenus carboxidivorans</name>
    <dbReference type="NCBI Taxonomy" id="2692199"/>
    <lineage>
        <taxon>Archaea</taxon>
        <taxon>Methanobacteriati</taxon>
        <taxon>Methanobacteriota</taxon>
        <taxon>Stenosarchaea group</taxon>
        <taxon>Halobacteria</taxon>
        <taxon>Halobacteriales</taxon>
        <taxon>Haloarculaceae</taxon>
        <taxon>Halovenus</taxon>
    </lineage>
</organism>
<dbReference type="InterPro" id="IPR055684">
    <property type="entry name" value="DUF7260"/>
</dbReference>
<evidence type="ECO:0000256" key="1">
    <source>
        <dbReference type="SAM" id="Coils"/>
    </source>
</evidence>
<name>A0A6B0T6R1_9EURY</name>
<dbReference type="EMBL" id="WUUT01000003">
    <property type="protein sequence ID" value="MXR51876.1"/>
    <property type="molecule type" value="Genomic_DNA"/>
</dbReference>
<dbReference type="OrthoDB" id="213880at2157"/>
<evidence type="ECO:0000259" key="2">
    <source>
        <dbReference type="Pfam" id="PF23921"/>
    </source>
</evidence>
<feature type="coiled-coil region" evidence="1">
    <location>
        <begin position="182"/>
        <end position="209"/>
    </location>
</feature>
<dbReference type="AlphaFoldDB" id="A0A6B0T6R1"/>
<feature type="domain" description="DUF7260" evidence="2">
    <location>
        <begin position="4"/>
        <end position="253"/>
    </location>
</feature>
<keyword evidence="1" id="KW-0175">Coiled coil</keyword>
<evidence type="ECO:0000313" key="3">
    <source>
        <dbReference type="EMBL" id="MXR51876.1"/>
    </source>
</evidence>
<proteinExistence type="predicted"/>
<accession>A0A6B0T6R1</accession>
<protein>
    <recommendedName>
        <fullName evidence="2">DUF7260 domain-containing protein</fullName>
    </recommendedName>
</protein>
<gene>
    <name evidence="3" type="ORF">GRX03_09695</name>
</gene>
<reference evidence="3 4" key="1">
    <citation type="submission" date="2019-12" db="EMBL/GenBank/DDBJ databases">
        <title>Isolation and characterization of three novel carbon monoxide-oxidizing members of Halobacteria from salione crusts and soils.</title>
        <authorList>
            <person name="Myers M.R."/>
            <person name="King G.M."/>
        </authorList>
    </citation>
    <scope>NUCLEOTIDE SEQUENCE [LARGE SCALE GENOMIC DNA]</scope>
    <source>
        <strain evidence="3 4">WSH3</strain>
    </source>
</reference>
<comment type="caution">
    <text evidence="3">The sequence shown here is derived from an EMBL/GenBank/DDBJ whole genome shotgun (WGS) entry which is preliminary data.</text>
</comment>
<dbReference type="RefSeq" id="WP_159764000.1">
    <property type="nucleotide sequence ID" value="NZ_WUUT01000003.1"/>
</dbReference>
<dbReference type="Pfam" id="PF23921">
    <property type="entry name" value="DUF7260"/>
    <property type="match status" value="1"/>
</dbReference>